<dbReference type="InterPro" id="IPR000644">
    <property type="entry name" value="CBS_dom"/>
</dbReference>
<dbReference type="Gene3D" id="3.10.580.10">
    <property type="entry name" value="CBS-domain"/>
    <property type="match status" value="1"/>
</dbReference>
<dbReference type="SUPFAM" id="SSF54631">
    <property type="entry name" value="CBS-domain pair"/>
    <property type="match status" value="1"/>
</dbReference>
<proteinExistence type="predicted"/>
<feature type="domain" description="CBS" evidence="3">
    <location>
        <begin position="79"/>
        <end position="135"/>
    </location>
</feature>
<dbReference type="InterPro" id="IPR051257">
    <property type="entry name" value="Diverse_CBS-Domain"/>
</dbReference>
<evidence type="ECO:0000313" key="4">
    <source>
        <dbReference type="EMBL" id="QPJ62615.1"/>
    </source>
</evidence>
<feature type="domain" description="CBS" evidence="3">
    <location>
        <begin position="14"/>
        <end position="70"/>
    </location>
</feature>
<dbReference type="PANTHER" id="PTHR43080:SF2">
    <property type="entry name" value="CBS DOMAIN-CONTAINING PROTEIN"/>
    <property type="match status" value="1"/>
</dbReference>
<protein>
    <submittedName>
        <fullName evidence="4">CBS domain-containing protein</fullName>
    </submittedName>
</protein>
<name>A0A7T0G0K7_9BACT</name>
<evidence type="ECO:0000256" key="2">
    <source>
        <dbReference type="PROSITE-ProRule" id="PRU00703"/>
    </source>
</evidence>
<dbReference type="Proteomes" id="UP000594688">
    <property type="component" value="Chromosome"/>
</dbReference>
<evidence type="ECO:0000259" key="3">
    <source>
        <dbReference type="PROSITE" id="PS51371"/>
    </source>
</evidence>
<dbReference type="Pfam" id="PF00571">
    <property type="entry name" value="CBS"/>
    <property type="match status" value="2"/>
</dbReference>
<dbReference type="AlphaFoldDB" id="A0A7T0G0K7"/>
<evidence type="ECO:0000313" key="5">
    <source>
        <dbReference type="Proteomes" id="UP000594688"/>
    </source>
</evidence>
<dbReference type="PANTHER" id="PTHR43080">
    <property type="entry name" value="CBS DOMAIN-CONTAINING PROTEIN CBSX3, MITOCHONDRIAL"/>
    <property type="match status" value="1"/>
</dbReference>
<dbReference type="PROSITE" id="PS51371">
    <property type="entry name" value="CBS"/>
    <property type="match status" value="2"/>
</dbReference>
<dbReference type="KEGG" id="nli:G3M70_12325"/>
<organism evidence="4 5">
    <name type="scientific">Candidatus Nitronauta litoralis</name>
    <dbReference type="NCBI Taxonomy" id="2705533"/>
    <lineage>
        <taxon>Bacteria</taxon>
        <taxon>Pseudomonadati</taxon>
        <taxon>Nitrospinota/Tectimicrobiota group</taxon>
        <taxon>Nitrospinota</taxon>
        <taxon>Nitrospinia</taxon>
        <taxon>Nitrospinales</taxon>
        <taxon>Nitrospinaceae</taxon>
        <taxon>Candidatus Nitronauta</taxon>
    </lineage>
</organism>
<evidence type="ECO:0000256" key="1">
    <source>
        <dbReference type="ARBA" id="ARBA00023122"/>
    </source>
</evidence>
<dbReference type="SMART" id="SM00116">
    <property type="entry name" value="CBS"/>
    <property type="match status" value="2"/>
</dbReference>
<dbReference type="InterPro" id="IPR046342">
    <property type="entry name" value="CBS_dom_sf"/>
</dbReference>
<reference evidence="4 5" key="1">
    <citation type="submission" date="2020-02" db="EMBL/GenBank/DDBJ databases">
        <title>Genomic and physiological characterization of two novel Nitrospinaceae genera.</title>
        <authorList>
            <person name="Mueller A.J."/>
            <person name="Jung M.-Y."/>
            <person name="Strachan C.R."/>
            <person name="Herbold C.W."/>
            <person name="Kirkegaard R.H."/>
            <person name="Daims H."/>
        </authorList>
    </citation>
    <scope>NUCLEOTIDE SEQUENCE [LARGE SCALE GENOMIC DNA]</scope>
    <source>
        <strain evidence="4">EB</strain>
    </source>
</reference>
<keyword evidence="1 2" id="KW-0129">CBS domain</keyword>
<sequence length="136" mass="15298">MSTPETMDTIKFFMEDHIISVNSESSVKETIQVMAEKKIGAILVSNDKDYVGIFTETDLLRKVVAVEADTQAVQIKDVMSQPLATIDMNSTMVAAFVIMQQKNLRHLAITDKKQVVGILSIKDIANYYVNKFRPKK</sequence>
<gene>
    <name evidence="4" type="ORF">G3M70_12325</name>
</gene>
<dbReference type="EMBL" id="CP048685">
    <property type="protein sequence ID" value="QPJ62615.1"/>
    <property type="molecule type" value="Genomic_DNA"/>
</dbReference>
<accession>A0A7T0G0K7</accession>